<proteinExistence type="predicted"/>
<evidence type="ECO:0000256" key="1">
    <source>
        <dbReference type="ARBA" id="ARBA00023180"/>
    </source>
</evidence>
<feature type="non-terminal residue" evidence="3">
    <location>
        <position position="1"/>
    </location>
</feature>
<protein>
    <submittedName>
        <fullName evidence="3">COesterase domain containing protein</fullName>
    </submittedName>
</protein>
<dbReference type="STRING" id="1661398.A0A482VS67"/>
<keyword evidence="1" id="KW-0325">Glycoprotein</keyword>
<sequence length="244" mass="26795">PPLQPESGDGIRDTVGRNVSCYQQSADGDCESEDCLFANIFTTKLSPIDGDGTTLPVMFFMHGEGFDGGSNMWEEPEIFSTMGLSWSQLTPSAGSASVTYHLLNREVEGLIQGGICESETYLSPWSFQRRARETAFATAAILNDTFLANNNSQDQLELLQNVPAKALDIASDKYHDRVSCETSTNTNYDCVKAGNSTKLEASQGFYWGLVIELKDEDALITKKMHGLLKIPPFDLVQFGGDAFY</sequence>
<dbReference type="Gene3D" id="3.40.50.1820">
    <property type="entry name" value="alpha/beta hydrolase"/>
    <property type="match status" value="2"/>
</dbReference>
<name>A0A482VS67_ASBVE</name>
<keyword evidence="4" id="KW-1185">Reference proteome</keyword>
<dbReference type="InterPro" id="IPR002018">
    <property type="entry name" value="CarbesteraseB"/>
</dbReference>
<dbReference type="OrthoDB" id="6846267at2759"/>
<evidence type="ECO:0000313" key="4">
    <source>
        <dbReference type="Proteomes" id="UP000292052"/>
    </source>
</evidence>
<feature type="domain" description="Carboxylesterase type B" evidence="2">
    <location>
        <begin position="2"/>
        <end position="78"/>
    </location>
</feature>
<dbReference type="EMBL" id="QDEB01069967">
    <property type="protein sequence ID" value="RZC35540.1"/>
    <property type="molecule type" value="Genomic_DNA"/>
</dbReference>
<dbReference type="Pfam" id="PF00135">
    <property type="entry name" value="COesterase"/>
    <property type="match status" value="2"/>
</dbReference>
<feature type="domain" description="Carboxylesterase type B" evidence="2">
    <location>
        <begin position="92"/>
        <end position="181"/>
    </location>
</feature>
<dbReference type="Proteomes" id="UP000292052">
    <property type="component" value="Unassembled WGS sequence"/>
</dbReference>
<dbReference type="PANTHER" id="PTHR11559">
    <property type="entry name" value="CARBOXYLESTERASE"/>
    <property type="match status" value="1"/>
</dbReference>
<gene>
    <name evidence="3" type="ORF">BDFB_013438</name>
</gene>
<evidence type="ECO:0000313" key="3">
    <source>
        <dbReference type="EMBL" id="RZC35540.1"/>
    </source>
</evidence>
<dbReference type="SUPFAM" id="SSF53474">
    <property type="entry name" value="alpha/beta-Hydrolases"/>
    <property type="match status" value="1"/>
</dbReference>
<evidence type="ECO:0000259" key="2">
    <source>
        <dbReference type="Pfam" id="PF00135"/>
    </source>
</evidence>
<dbReference type="InterPro" id="IPR029058">
    <property type="entry name" value="AB_hydrolase_fold"/>
</dbReference>
<dbReference type="InterPro" id="IPR050309">
    <property type="entry name" value="Type-B_Carboxylest/Lipase"/>
</dbReference>
<comment type="caution">
    <text evidence="3">The sequence shown here is derived from an EMBL/GenBank/DDBJ whole genome shotgun (WGS) entry which is preliminary data.</text>
</comment>
<organism evidence="3 4">
    <name type="scientific">Asbolus verrucosus</name>
    <name type="common">Desert ironclad beetle</name>
    <dbReference type="NCBI Taxonomy" id="1661398"/>
    <lineage>
        <taxon>Eukaryota</taxon>
        <taxon>Metazoa</taxon>
        <taxon>Ecdysozoa</taxon>
        <taxon>Arthropoda</taxon>
        <taxon>Hexapoda</taxon>
        <taxon>Insecta</taxon>
        <taxon>Pterygota</taxon>
        <taxon>Neoptera</taxon>
        <taxon>Endopterygota</taxon>
        <taxon>Coleoptera</taxon>
        <taxon>Polyphaga</taxon>
        <taxon>Cucujiformia</taxon>
        <taxon>Tenebrionidae</taxon>
        <taxon>Pimeliinae</taxon>
        <taxon>Asbolus</taxon>
    </lineage>
</organism>
<accession>A0A482VS67</accession>
<reference evidence="3 4" key="1">
    <citation type="submission" date="2017-03" db="EMBL/GenBank/DDBJ databases">
        <title>Genome of the blue death feigning beetle - Asbolus verrucosus.</title>
        <authorList>
            <person name="Rider S.D."/>
        </authorList>
    </citation>
    <scope>NUCLEOTIDE SEQUENCE [LARGE SCALE GENOMIC DNA]</scope>
    <source>
        <strain evidence="3">Butters</strain>
        <tissue evidence="3">Head and leg muscle</tissue>
    </source>
</reference>
<dbReference type="AlphaFoldDB" id="A0A482VS67"/>